<evidence type="ECO:0000313" key="1">
    <source>
        <dbReference type="EMBL" id="KKL79173.1"/>
    </source>
</evidence>
<name>A0A0F9EYJ2_9ZZZZ</name>
<sequence>MSQATDYTIVSAPRAEVLTDLNSVFGAVQSLNSGSSGPSSIAAMLWADSTSSPWTVKIRSHDDASWASLFKTDGSMVAAPAAHTIASHSDTTGTGAELDTLTDDSMADALHRHSELSASDGAPDPALSVDAAGQVGIGTSTPDKTLELRSASPILRLRDTGGSASATTAFIEFGGTDAGSYTRTGWVGDGSSGNTDISLRAEVSNLNLGDSVDGTALILSGGNATFSGDVDIAGGDLDVTGTIEAGSGNTTLTTTAGLLRHQAIDSSIAGSGLSVASGILSVDSHTIVSHSDTTATGTELNTLTDNSMADALHRHSELSASDGTPD</sequence>
<proteinExistence type="predicted"/>
<feature type="non-terminal residue" evidence="1">
    <location>
        <position position="326"/>
    </location>
</feature>
<dbReference type="AlphaFoldDB" id="A0A0F9EYJ2"/>
<accession>A0A0F9EYJ2</accession>
<organism evidence="1">
    <name type="scientific">marine sediment metagenome</name>
    <dbReference type="NCBI Taxonomy" id="412755"/>
    <lineage>
        <taxon>unclassified sequences</taxon>
        <taxon>metagenomes</taxon>
        <taxon>ecological metagenomes</taxon>
    </lineage>
</organism>
<dbReference type="EMBL" id="LAZR01023243">
    <property type="protein sequence ID" value="KKL79173.1"/>
    <property type="molecule type" value="Genomic_DNA"/>
</dbReference>
<gene>
    <name evidence="1" type="ORF">LCGC14_2017480</name>
</gene>
<protein>
    <submittedName>
        <fullName evidence="1">Uncharacterized protein</fullName>
    </submittedName>
</protein>
<comment type="caution">
    <text evidence="1">The sequence shown here is derived from an EMBL/GenBank/DDBJ whole genome shotgun (WGS) entry which is preliminary data.</text>
</comment>
<reference evidence="1" key="1">
    <citation type="journal article" date="2015" name="Nature">
        <title>Complex archaea that bridge the gap between prokaryotes and eukaryotes.</title>
        <authorList>
            <person name="Spang A."/>
            <person name="Saw J.H."/>
            <person name="Jorgensen S.L."/>
            <person name="Zaremba-Niedzwiedzka K."/>
            <person name="Martijn J."/>
            <person name="Lind A.E."/>
            <person name="van Eijk R."/>
            <person name="Schleper C."/>
            <person name="Guy L."/>
            <person name="Ettema T.J."/>
        </authorList>
    </citation>
    <scope>NUCLEOTIDE SEQUENCE</scope>
</reference>